<evidence type="ECO:0000313" key="2">
    <source>
        <dbReference type="Proteomes" id="UP000712600"/>
    </source>
</evidence>
<dbReference type="EMBL" id="QGKX02001521">
    <property type="protein sequence ID" value="KAF3507489.1"/>
    <property type="molecule type" value="Genomic_DNA"/>
</dbReference>
<dbReference type="Pfam" id="PF02458">
    <property type="entry name" value="Transferase"/>
    <property type="match status" value="1"/>
</dbReference>
<evidence type="ECO:0000313" key="1">
    <source>
        <dbReference type="EMBL" id="KAF3507489.1"/>
    </source>
</evidence>
<protein>
    <submittedName>
        <fullName evidence="1">Uncharacterized protein</fullName>
    </submittedName>
</protein>
<name>A0A8S9NVC0_BRACR</name>
<dbReference type="Proteomes" id="UP000712600">
    <property type="component" value="Unassembled WGS sequence"/>
</dbReference>
<gene>
    <name evidence="1" type="ORF">F2Q69_00008128</name>
</gene>
<dbReference type="InterPro" id="IPR023213">
    <property type="entry name" value="CAT-like_dom_sf"/>
</dbReference>
<dbReference type="AlphaFoldDB" id="A0A8S9NVC0"/>
<comment type="caution">
    <text evidence="1">The sequence shown here is derived from an EMBL/GenBank/DDBJ whole genome shotgun (WGS) entry which is preliminary data.</text>
</comment>
<reference evidence="1" key="1">
    <citation type="submission" date="2019-12" db="EMBL/GenBank/DDBJ databases">
        <title>Genome sequencing and annotation of Brassica cretica.</title>
        <authorList>
            <person name="Studholme D.J."/>
            <person name="Sarris P."/>
        </authorList>
    </citation>
    <scope>NUCLEOTIDE SEQUENCE</scope>
    <source>
        <strain evidence="1">PFS-109/04</strain>
        <tissue evidence="1">Leaf</tissue>
    </source>
</reference>
<sequence>MIDLLEDKTVKTDVSCSLVISQWAKLGLEELDFGGGKPMYTGSLTSDIYCLFLPVAGNLDAIKVQVSLPEDVVQRLEYYMLRVIIKSDKESPSAVKANVLTRAAPAAGGSHHRWERSGLGDLTRGCFRLRPSMLSWSFMSVDRANFCAGAVNGSVGFWRFHYRVFLDLFESLQVWSCIGLEIDQLEQKGQNIMQSGDFHAEQSE</sequence>
<accession>A0A8S9NVC0</accession>
<dbReference type="Gene3D" id="3.30.559.10">
    <property type="entry name" value="Chloramphenicol acetyltransferase-like domain"/>
    <property type="match status" value="1"/>
</dbReference>
<proteinExistence type="predicted"/>
<organism evidence="1 2">
    <name type="scientific">Brassica cretica</name>
    <name type="common">Mustard</name>
    <dbReference type="NCBI Taxonomy" id="69181"/>
    <lineage>
        <taxon>Eukaryota</taxon>
        <taxon>Viridiplantae</taxon>
        <taxon>Streptophyta</taxon>
        <taxon>Embryophyta</taxon>
        <taxon>Tracheophyta</taxon>
        <taxon>Spermatophyta</taxon>
        <taxon>Magnoliopsida</taxon>
        <taxon>eudicotyledons</taxon>
        <taxon>Gunneridae</taxon>
        <taxon>Pentapetalae</taxon>
        <taxon>rosids</taxon>
        <taxon>malvids</taxon>
        <taxon>Brassicales</taxon>
        <taxon>Brassicaceae</taxon>
        <taxon>Brassiceae</taxon>
        <taxon>Brassica</taxon>
    </lineage>
</organism>